<protein>
    <submittedName>
        <fullName evidence="1">Uncharacterized protein</fullName>
    </submittedName>
</protein>
<gene>
    <name evidence="1" type="ORF">SAMN06265338_1485</name>
</gene>
<accession>A0A212SHW4</accession>
<dbReference type="Proteomes" id="UP000198418">
    <property type="component" value="Unassembled WGS sequence"/>
</dbReference>
<organism evidence="1 2">
    <name type="scientific">Rhodoblastus acidophilus</name>
    <name type="common">Rhodopseudomonas acidophila</name>
    <dbReference type="NCBI Taxonomy" id="1074"/>
    <lineage>
        <taxon>Bacteria</taxon>
        <taxon>Pseudomonadati</taxon>
        <taxon>Pseudomonadota</taxon>
        <taxon>Alphaproteobacteria</taxon>
        <taxon>Hyphomicrobiales</taxon>
        <taxon>Rhodoblastaceae</taxon>
        <taxon>Rhodoblastus</taxon>
    </lineage>
</organism>
<reference evidence="2" key="1">
    <citation type="submission" date="2017-06" db="EMBL/GenBank/DDBJ databases">
        <authorList>
            <person name="Varghese N."/>
            <person name="Submissions S."/>
        </authorList>
    </citation>
    <scope>NUCLEOTIDE SEQUENCE [LARGE SCALE GENOMIC DNA]</scope>
    <source>
        <strain evidence="2">DSM 137</strain>
    </source>
</reference>
<evidence type="ECO:0000313" key="2">
    <source>
        <dbReference type="Proteomes" id="UP000198418"/>
    </source>
</evidence>
<dbReference type="AlphaFoldDB" id="A0A212SHW4"/>
<keyword evidence="2" id="KW-1185">Reference proteome</keyword>
<name>A0A212SHW4_RHOAC</name>
<dbReference type="EMBL" id="FYDG01000048">
    <property type="protein sequence ID" value="SNB85249.1"/>
    <property type="molecule type" value="Genomic_DNA"/>
</dbReference>
<sequence>MQIAASNTLLEKRADALLVPCASRKSVQVTAGACAISLPNAPQREVETAWLSLLSALPPESPARSLYSGRGFHLARQAASATGAALYAVSAGLGLVAAEKIVPAYGITVGGRSRDSVASRVLGPFDVGAWWRAISGGPFATPLHELFTAGSVRPVLMALTQPYARMLAPVLDSLVDSDVVRLRIVGVNLKSILPQRLFAQILPYDERLDAIFPGTRADFPQRAIAHFASEGLSGGSIVDASEHQVWVENALAGHVRPERPERPRLSDDELMVLIERHLSPGSSVGRLLRVLRDEERVACEQARFSRLYRRAIERRAA</sequence>
<evidence type="ECO:0000313" key="1">
    <source>
        <dbReference type="EMBL" id="SNB85249.1"/>
    </source>
</evidence>
<proteinExistence type="predicted"/>